<name>A0AAE3GNL7_9CYAN</name>
<accession>A0AAE3GNL7</accession>
<reference evidence="1" key="1">
    <citation type="submission" date="2022-06" db="EMBL/GenBank/DDBJ databases">
        <title>New cyanobacteria of genus Symplocastrum in benthos of Lake Baikal.</title>
        <authorList>
            <person name="Sorokovikova E."/>
            <person name="Tikhonova I."/>
            <person name="Krasnopeev A."/>
            <person name="Evseev P."/>
            <person name="Gladkikh A."/>
            <person name="Belykh O."/>
        </authorList>
    </citation>
    <scope>NUCLEOTIDE SEQUENCE</scope>
    <source>
        <strain evidence="1">BBK-W-15</strain>
    </source>
</reference>
<protein>
    <submittedName>
        <fullName evidence="1">Uncharacterized protein</fullName>
    </submittedName>
</protein>
<proteinExistence type="predicted"/>
<gene>
    <name evidence="1" type="ORF">NJ959_01970</name>
</gene>
<keyword evidence="2" id="KW-1185">Reference proteome</keyword>
<comment type="caution">
    <text evidence="1">The sequence shown here is derived from an EMBL/GenBank/DDBJ whole genome shotgun (WGS) entry which is preliminary data.</text>
</comment>
<dbReference type="AlphaFoldDB" id="A0AAE3GNL7"/>
<sequence>MVILAATSIHHFSDRAFTLSKTSSPVTYRFYCPPPGLQSTKPNASVSRKLAIEMAIVAAIGYSISAARAIRAA</sequence>
<dbReference type="Proteomes" id="UP001204953">
    <property type="component" value="Unassembled WGS sequence"/>
</dbReference>
<dbReference type="RefSeq" id="WP_254010054.1">
    <property type="nucleotide sequence ID" value="NZ_JAMZMM010000009.1"/>
</dbReference>
<evidence type="ECO:0000313" key="1">
    <source>
        <dbReference type="EMBL" id="MCP2727239.1"/>
    </source>
</evidence>
<dbReference type="EMBL" id="JAMZMM010000009">
    <property type="protein sequence ID" value="MCP2727239.1"/>
    <property type="molecule type" value="Genomic_DNA"/>
</dbReference>
<evidence type="ECO:0000313" key="2">
    <source>
        <dbReference type="Proteomes" id="UP001204953"/>
    </source>
</evidence>
<organism evidence="1 2">
    <name type="scientific">Limnofasciculus baicalensis BBK-W-15</name>
    <dbReference type="NCBI Taxonomy" id="2699891"/>
    <lineage>
        <taxon>Bacteria</taxon>
        <taxon>Bacillati</taxon>
        <taxon>Cyanobacteriota</taxon>
        <taxon>Cyanophyceae</taxon>
        <taxon>Coleofasciculales</taxon>
        <taxon>Coleofasciculaceae</taxon>
        <taxon>Limnofasciculus</taxon>
        <taxon>Limnofasciculus baicalensis</taxon>
    </lineage>
</organism>